<evidence type="ECO:0000313" key="1">
    <source>
        <dbReference type="EMBL" id="MBB5712318.1"/>
    </source>
</evidence>
<dbReference type="PANTHER" id="PTHR31299:SF0">
    <property type="entry name" value="ESTERASE, PUTATIVE (AFU_ORTHOLOGUE AFUA_1G05850)-RELATED"/>
    <property type="match status" value="1"/>
</dbReference>
<keyword evidence="2" id="KW-1185">Reference proteome</keyword>
<gene>
    <name evidence="1" type="ORF">FHT02_003576</name>
</gene>
<dbReference type="SUPFAM" id="SSF159501">
    <property type="entry name" value="EreA/ChaN-like"/>
    <property type="match status" value="1"/>
</dbReference>
<dbReference type="Gene3D" id="3.30.1870.10">
    <property type="entry name" value="EreA-like, domain 2"/>
    <property type="match status" value="1"/>
</dbReference>
<dbReference type="Proteomes" id="UP000527143">
    <property type="component" value="Unassembled WGS sequence"/>
</dbReference>
<dbReference type="AlphaFoldDB" id="A0A840YLR1"/>
<comment type="caution">
    <text evidence="1">The sequence shown here is derived from an EMBL/GenBank/DDBJ whole genome shotgun (WGS) entry which is preliminary data.</text>
</comment>
<dbReference type="InterPro" id="IPR007815">
    <property type="entry name" value="Emycin_Estase"/>
</dbReference>
<dbReference type="InterPro" id="IPR052036">
    <property type="entry name" value="Hydrolase/PRTase-associated"/>
</dbReference>
<evidence type="ECO:0000313" key="2">
    <source>
        <dbReference type="Proteomes" id="UP000527143"/>
    </source>
</evidence>
<dbReference type="EMBL" id="JACIJF010000015">
    <property type="protein sequence ID" value="MBB5712318.1"/>
    <property type="molecule type" value="Genomic_DNA"/>
</dbReference>
<dbReference type="Gene3D" id="3.40.1660.10">
    <property type="entry name" value="EreA-like (biosynthetic domain)"/>
    <property type="match status" value="1"/>
</dbReference>
<dbReference type="GO" id="GO:0046677">
    <property type="term" value="P:response to antibiotic"/>
    <property type="evidence" value="ECO:0007669"/>
    <property type="project" value="InterPro"/>
</dbReference>
<dbReference type="Pfam" id="PF05139">
    <property type="entry name" value="Erythro_esteras"/>
    <property type="match status" value="1"/>
</dbReference>
<organism evidence="1 2">
    <name type="scientific">Sphingomonas xinjiangensis</name>
    <dbReference type="NCBI Taxonomy" id="643568"/>
    <lineage>
        <taxon>Bacteria</taxon>
        <taxon>Pseudomonadati</taxon>
        <taxon>Pseudomonadota</taxon>
        <taxon>Alphaproteobacteria</taxon>
        <taxon>Sphingomonadales</taxon>
        <taxon>Sphingomonadaceae</taxon>
        <taxon>Sphingomonas</taxon>
    </lineage>
</organism>
<name>A0A840YLR1_9SPHN</name>
<protein>
    <submittedName>
        <fullName evidence="1">Erythromycin esterase-like protein</fullName>
    </submittedName>
</protein>
<sequence>MAAMPTPLRPETGREDPDQAAILAAAAADVVLLGEATHGTSEFYTERARITEGLAQDARTAAVVIEADGTEVARANRYVRGIGPDPSAAVALSDFRRFPRWMWRNQELAEFVERLRATNLRRPESARIGLYGMDVYDLYGALDRGRAFLRVHGGRSLAAADAAAKCFAPHRRSTEAYGTAARKPARSCAAAAQSLLDAVTATPSAIDLAASEAHFEARQAAAAVVDGEAYFRAAFAGSYSWNVRERAMAGVIERVAQHATSARHHPARIVVWTHNSHAAKAASTTLVDQGETTLADLLRHGDARQVFSLGLLTHSGTFMAASAWNRPGQIFRLTPAARNSAEGLLYRAGGARTLLMLPGSTAAFAEWRPQRMVGAVFDAANPEAVYARAQLSTQFDAVLFAAETRAVTPLP</sequence>
<dbReference type="PANTHER" id="PTHR31299">
    <property type="entry name" value="ESTERASE, PUTATIVE (AFU_ORTHOLOGUE AFUA_1G05850)-RELATED"/>
    <property type="match status" value="1"/>
</dbReference>
<dbReference type="RefSeq" id="WP_184090655.1">
    <property type="nucleotide sequence ID" value="NZ_JACIJF010000015.1"/>
</dbReference>
<reference evidence="1 2" key="1">
    <citation type="submission" date="2020-08" db="EMBL/GenBank/DDBJ databases">
        <title>Genomic Encyclopedia of Type Strains, Phase IV (KMG-IV): sequencing the most valuable type-strain genomes for metagenomic binning, comparative biology and taxonomic classification.</title>
        <authorList>
            <person name="Goeker M."/>
        </authorList>
    </citation>
    <scope>NUCLEOTIDE SEQUENCE [LARGE SCALE GENOMIC DNA]</scope>
    <source>
        <strain evidence="1 2">DSM 26736</strain>
    </source>
</reference>
<dbReference type="Gene3D" id="1.20.1440.30">
    <property type="entry name" value="Biosynthetic Protein domain"/>
    <property type="match status" value="1"/>
</dbReference>
<proteinExistence type="predicted"/>
<dbReference type="CDD" id="cd14728">
    <property type="entry name" value="Ere-like"/>
    <property type="match status" value="1"/>
</dbReference>
<accession>A0A840YLR1</accession>